<gene>
    <name evidence="2" type="ORF">LXT13_09700</name>
</gene>
<organism evidence="2 3">
    <name type="scientific">Pelomonas cellulosilytica</name>
    <dbReference type="NCBI Taxonomy" id="2906762"/>
    <lineage>
        <taxon>Bacteria</taxon>
        <taxon>Pseudomonadati</taxon>
        <taxon>Pseudomonadota</taxon>
        <taxon>Betaproteobacteria</taxon>
        <taxon>Burkholderiales</taxon>
        <taxon>Sphaerotilaceae</taxon>
        <taxon>Roseateles</taxon>
    </lineage>
</organism>
<protein>
    <submittedName>
        <fullName evidence="2">Uncharacterized protein</fullName>
    </submittedName>
</protein>
<keyword evidence="3" id="KW-1185">Reference proteome</keyword>
<sequence>MAQNFDRALREGLADAIGFVGGALGGWAVGREVLGIDFISSPDWNAPQLLGLVLIVAGCGVGRLLARRLMLKDKP</sequence>
<name>A0ABS8XPN1_9BURK</name>
<evidence type="ECO:0000313" key="3">
    <source>
        <dbReference type="Proteomes" id="UP001200741"/>
    </source>
</evidence>
<accession>A0ABS8XPN1</accession>
<feature type="transmembrane region" description="Helical" evidence="1">
    <location>
        <begin position="49"/>
        <end position="66"/>
    </location>
</feature>
<dbReference type="Proteomes" id="UP001200741">
    <property type="component" value="Unassembled WGS sequence"/>
</dbReference>
<keyword evidence="1" id="KW-1133">Transmembrane helix</keyword>
<dbReference type="RefSeq" id="WP_233371721.1">
    <property type="nucleotide sequence ID" value="NZ_JAJTWU010000003.1"/>
</dbReference>
<comment type="caution">
    <text evidence="2">The sequence shown here is derived from an EMBL/GenBank/DDBJ whole genome shotgun (WGS) entry which is preliminary data.</text>
</comment>
<evidence type="ECO:0000256" key="1">
    <source>
        <dbReference type="SAM" id="Phobius"/>
    </source>
</evidence>
<reference evidence="2 3" key="1">
    <citation type="submission" date="2021-12" db="EMBL/GenBank/DDBJ databases">
        <title>Genome seq of P8.</title>
        <authorList>
            <person name="Seo T."/>
        </authorList>
    </citation>
    <scope>NUCLEOTIDE SEQUENCE [LARGE SCALE GENOMIC DNA]</scope>
    <source>
        <strain evidence="2 3">P8</strain>
    </source>
</reference>
<proteinExistence type="predicted"/>
<feature type="transmembrane region" description="Helical" evidence="1">
    <location>
        <begin position="12"/>
        <end position="29"/>
    </location>
</feature>
<keyword evidence="1" id="KW-0812">Transmembrane</keyword>
<dbReference type="EMBL" id="JAJTWU010000003">
    <property type="protein sequence ID" value="MCE4554711.1"/>
    <property type="molecule type" value="Genomic_DNA"/>
</dbReference>
<keyword evidence="1" id="KW-0472">Membrane</keyword>
<evidence type="ECO:0000313" key="2">
    <source>
        <dbReference type="EMBL" id="MCE4554711.1"/>
    </source>
</evidence>